<reference evidence="4" key="1">
    <citation type="submission" date="2006-08" db="EMBL/GenBank/DDBJ databases">
        <title>Complete sequence of Alkalilimnicola ehrilichei MLHE-1.</title>
        <authorList>
            <person name="Copeland A."/>
            <person name="Lucas S."/>
            <person name="Lapidus A."/>
            <person name="Barry K."/>
            <person name="Detter J.C."/>
            <person name="Glavina del Rio T."/>
            <person name="Hammon N."/>
            <person name="Israni S."/>
            <person name="Dalin E."/>
            <person name="Tice H."/>
            <person name="Pitluck S."/>
            <person name="Sims D."/>
            <person name="Brettin T."/>
            <person name="Bruce D."/>
            <person name="Han C."/>
            <person name="Tapia R."/>
            <person name="Gilna P."/>
            <person name="Schmutz J."/>
            <person name="Larimer F."/>
            <person name="Land M."/>
            <person name="Hauser L."/>
            <person name="Kyrpides N."/>
            <person name="Mikhailova N."/>
            <person name="Oremland R.S."/>
            <person name="Hoeft S.E."/>
            <person name="Switzer-Blum J."/>
            <person name="Kulp T."/>
            <person name="King G."/>
            <person name="Tabita R."/>
            <person name="Witte B."/>
            <person name="Santini J.M."/>
            <person name="Basu P."/>
            <person name="Hollibaugh J.T."/>
            <person name="Xie G."/>
            <person name="Stolz J.F."/>
            <person name="Richardson P."/>
        </authorList>
    </citation>
    <scope>NUCLEOTIDE SEQUENCE [LARGE SCALE GENOMIC DNA]</scope>
    <source>
        <strain evidence="4">ATCC BAA-1101 / DSM 17681 / MLHE-1</strain>
    </source>
</reference>
<feature type="transmembrane region" description="Helical" evidence="1">
    <location>
        <begin position="350"/>
        <end position="368"/>
    </location>
</feature>
<dbReference type="SUPFAM" id="SSF103473">
    <property type="entry name" value="MFS general substrate transporter"/>
    <property type="match status" value="1"/>
</dbReference>
<feature type="transmembrane region" description="Helical" evidence="1">
    <location>
        <begin position="374"/>
        <end position="393"/>
    </location>
</feature>
<dbReference type="CDD" id="cd02440">
    <property type="entry name" value="AdoMet_MTases"/>
    <property type="match status" value="1"/>
</dbReference>
<dbReference type="GO" id="GO:0008168">
    <property type="term" value="F:methyltransferase activity"/>
    <property type="evidence" value="ECO:0007669"/>
    <property type="project" value="UniProtKB-KW"/>
</dbReference>
<feature type="transmembrane region" description="Helical" evidence="1">
    <location>
        <begin position="323"/>
        <end position="343"/>
    </location>
</feature>
<protein>
    <submittedName>
        <fullName evidence="3">Methyltransferase type 11</fullName>
    </submittedName>
</protein>
<dbReference type="EMBL" id="CP000453">
    <property type="protein sequence ID" value="ABI56979.1"/>
    <property type="molecule type" value="Genomic_DNA"/>
</dbReference>
<keyword evidence="1" id="KW-0812">Transmembrane</keyword>
<keyword evidence="1" id="KW-1133">Transmembrane helix</keyword>
<dbReference type="AlphaFoldDB" id="Q0A858"/>
<dbReference type="Proteomes" id="UP000001962">
    <property type="component" value="Chromosome"/>
</dbReference>
<feature type="transmembrane region" description="Helical" evidence="1">
    <location>
        <begin position="287"/>
        <end position="311"/>
    </location>
</feature>
<dbReference type="eggNOG" id="COG2226">
    <property type="taxonomic scope" value="Bacteria"/>
</dbReference>
<evidence type="ECO:0000259" key="2">
    <source>
        <dbReference type="Pfam" id="PF13847"/>
    </source>
</evidence>
<dbReference type="GO" id="GO:0032259">
    <property type="term" value="P:methylation"/>
    <property type="evidence" value="ECO:0007669"/>
    <property type="project" value="UniProtKB-KW"/>
</dbReference>
<dbReference type="PANTHER" id="PTHR43591">
    <property type="entry name" value="METHYLTRANSFERASE"/>
    <property type="match status" value="1"/>
</dbReference>
<dbReference type="HOGENOM" id="CLU_672011_0_0_6"/>
<evidence type="ECO:0000313" key="3">
    <source>
        <dbReference type="EMBL" id="ABI56979.1"/>
    </source>
</evidence>
<sequence length="409" mass="43520">MVALLGYSREQIRAAVCDMYSQVARAPTSGFHFPVGRQIAEALGYPPARLQGLPEATLRAFAGVGYPFRAEAVRPGDTVLDIGAGAGNDSLIAAGLVGSAGRVIALDLTPAMTATLYHAAQAGGCDNVAVVQGSAERLPLSDGSVDVVTSNGALNLVPDKRRAVAEMFRVLRPGGRLQMADVVIRRPVTVDCGEDPRLWVECVVGATVDEELLHLFREAGFEAVEVLRRHDYFAHSPSAQTREIAESFGAHSLDLGMRRAATAPSTLQRWLWRADPRHWLAALRRRGFLGVAALLLALLSCYGTLAALALLPLLGYSLAVDEGAWAVAIAAFALLTLAAVAAGVRRHGRWAVVALAATGVSVILYALFIQYSLVVELAGFLLLAGGVVLDAWLRRRHQARVLGLEAAPR</sequence>
<feature type="domain" description="Methyltransferase" evidence="2">
    <location>
        <begin position="75"/>
        <end position="220"/>
    </location>
</feature>
<dbReference type="GO" id="GO:0016020">
    <property type="term" value="C:membrane"/>
    <property type="evidence" value="ECO:0007669"/>
    <property type="project" value="InterPro"/>
</dbReference>
<dbReference type="Gene3D" id="3.40.50.150">
    <property type="entry name" value="Vaccinia Virus protein VP39"/>
    <property type="match status" value="1"/>
</dbReference>
<accession>Q0A858</accession>
<name>Q0A858_ALKEH</name>
<dbReference type="InterPro" id="IPR025714">
    <property type="entry name" value="Methyltranfer_dom"/>
</dbReference>
<dbReference type="PANTHER" id="PTHR43591:SF24">
    <property type="entry name" value="2-METHOXY-6-POLYPRENYL-1,4-BENZOQUINOL METHYLASE, MITOCHONDRIAL"/>
    <property type="match status" value="1"/>
</dbReference>
<keyword evidence="3" id="KW-0489">Methyltransferase</keyword>
<keyword evidence="3" id="KW-0808">Transferase</keyword>
<dbReference type="OrthoDB" id="9772751at2"/>
<dbReference type="Pfam" id="PF03203">
    <property type="entry name" value="MerC"/>
    <property type="match status" value="1"/>
</dbReference>
<keyword evidence="4" id="KW-1185">Reference proteome</keyword>
<dbReference type="GO" id="GO:0015097">
    <property type="term" value="F:mercury ion transmembrane transporter activity"/>
    <property type="evidence" value="ECO:0007669"/>
    <property type="project" value="InterPro"/>
</dbReference>
<dbReference type="InterPro" id="IPR036259">
    <property type="entry name" value="MFS_trans_sf"/>
</dbReference>
<evidence type="ECO:0000313" key="4">
    <source>
        <dbReference type="Proteomes" id="UP000001962"/>
    </source>
</evidence>
<dbReference type="InterPro" id="IPR029063">
    <property type="entry name" value="SAM-dependent_MTases_sf"/>
</dbReference>
<dbReference type="Pfam" id="PF13847">
    <property type="entry name" value="Methyltransf_31"/>
    <property type="match status" value="1"/>
</dbReference>
<proteinExistence type="predicted"/>
<dbReference type="InterPro" id="IPR004891">
    <property type="entry name" value="Mercury-R_MerC"/>
</dbReference>
<dbReference type="SUPFAM" id="SSF53335">
    <property type="entry name" value="S-adenosyl-L-methionine-dependent methyltransferases"/>
    <property type="match status" value="1"/>
</dbReference>
<dbReference type="KEGG" id="aeh:Mlg_1633"/>
<organism evidence="3 4">
    <name type="scientific">Alkalilimnicola ehrlichii (strain ATCC BAA-1101 / DSM 17681 / MLHE-1)</name>
    <dbReference type="NCBI Taxonomy" id="187272"/>
    <lineage>
        <taxon>Bacteria</taxon>
        <taxon>Pseudomonadati</taxon>
        <taxon>Pseudomonadota</taxon>
        <taxon>Gammaproteobacteria</taxon>
        <taxon>Chromatiales</taxon>
        <taxon>Ectothiorhodospiraceae</taxon>
        <taxon>Alkalilimnicola</taxon>
    </lineage>
</organism>
<keyword evidence="1" id="KW-0472">Membrane</keyword>
<evidence type="ECO:0000256" key="1">
    <source>
        <dbReference type="SAM" id="Phobius"/>
    </source>
</evidence>
<dbReference type="RefSeq" id="WP_011629373.1">
    <property type="nucleotide sequence ID" value="NC_008340.1"/>
</dbReference>
<gene>
    <name evidence="3" type="ordered locus">Mlg_1633</name>
</gene>